<evidence type="ECO:0000313" key="5">
    <source>
        <dbReference type="Proteomes" id="UP000541154"/>
    </source>
</evidence>
<dbReference type="InterPro" id="IPR014722">
    <property type="entry name" value="Rib_uL2_dom2"/>
</dbReference>
<dbReference type="SUPFAM" id="SSF50104">
    <property type="entry name" value="Translation proteins SH3-like domain"/>
    <property type="match status" value="1"/>
</dbReference>
<dbReference type="InterPro" id="IPR020189">
    <property type="entry name" value="IF5A_C"/>
</dbReference>
<protein>
    <submittedName>
        <fullName evidence="4">Translation initiation factor</fullName>
    </submittedName>
</protein>
<evidence type="ECO:0000313" key="4">
    <source>
        <dbReference type="EMBL" id="KAF5855905.1"/>
    </source>
</evidence>
<dbReference type="Proteomes" id="UP000541154">
    <property type="component" value="Unassembled WGS sequence"/>
</dbReference>
<accession>A0A8H5ZX30</accession>
<dbReference type="EMBL" id="SPNV01000369">
    <property type="protein sequence ID" value="KAF5855905.1"/>
    <property type="molecule type" value="Genomic_DNA"/>
</dbReference>
<dbReference type="GO" id="GO:0003743">
    <property type="term" value="F:translation initiation factor activity"/>
    <property type="evidence" value="ECO:0007669"/>
    <property type="project" value="UniProtKB-KW"/>
</dbReference>
<dbReference type="GO" id="GO:0043022">
    <property type="term" value="F:ribosome binding"/>
    <property type="evidence" value="ECO:0007669"/>
    <property type="project" value="InterPro"/>
</dbReference>
<dbReference type="OrthoDB" id="4430612at2759"/>
<evidence type="ECO:0000259" key="1">
    <source>
        <dbReference type="Pfam" id="PF01287"/>
    </source>
</evidence>
<reference evidence="3" key="2">
    <citation type="submission" date="2019-04" db="EMBL/GenBank/DDBJ databases">
        <title>Friends and foes A comparative genomics studyof 23 Aspergillus species from section Flavi.</title>
        <authorList>
            <consortium name="DOE Joint Genome Institute"/>
            <person name="Kjaerbolling I."/>
            <person name="Vesth T."/>
            <person name="Frisvad J.C."/>
            <person name="Nybo J.L."/>
            <person name="Theobald S."/>
            <person name="Kildgaard S."/>
            <person name="Isbrandt T."/>
            <person name="Kuo A."/>
            <person name="Sato A."/>
            <person name="Lyhne E.K."/>
            <person name="Kogle M.E."/>
            <person name="Wiebenga A."/>
            <person name="Kun R.S."/>
            <person name="Lubbers R.J."/>
            <person name="Makela M.R."/>
            <person name="Barry K."/>
            <person name="Chovatia M."/>
            <person name="Clum A."/>
            <person name="Daum C."/>
            <person name="Haridas S."/>
            <person name="He G."/>
            <person name="LaButti K."/>
            <person name="Lipzen A."/>
            <person name="Mondo S."/>
            <person name="Riley R."/>
            <person name="Salamov A."/>
            <person name="Simmons B.A."/>
            <person name="Magnuson J.K."/>
            <person name="Henrissat B."/>
            <person name="Mortensen U.H."/>
            <person name="Larsen T.O."/>
            <person name="Devries R.P."/>
            <person name="Grigoriev I.V."/>
            <person name="Machida M."/>
            <person name="Baker S.E."/>
            <person name="Andersen M.R."/>
        </authorList>
    </citation>
    <scope>NUCLEOTIDE SEQUENCE [LARGE SCALE GENOMIC DNA]</scope>
    <source>
        <strain evidence="3">IBT 14317</strain>
    </source>
</reference>
<dbReference type="InterPro" id="IPR008991">
    <property type="entry name" value="Translation_prot_SH3-like_sf"/>
</dbReference>
<dbReference type="Gene3D" id="2.40.50.140">
    <property type="entry name" value="Nucleic acid-binding proteins"/>
    <property type="match status" value="1"/>
</dbReference>
<keyword evidence="4" id="KW-0396">Initiation factor</keyword>
<feature type="domain" description="Translation initiation factor 5A-like N-terminal" evidence="2">
    <location>
        <begin position="33"/>
        <end position="86"/>
    </location>
</feature>
<dbReference type="Gene3D" id="2.30.30.30">
    <property type="match status" value="1"/>
</dbReference>
<dbReference type="InterPro" id="IPR048670">
    <property type="entry name" value="IF5A-like_N"/>
</dbReference>
<dbReference type="SUPFAM" id="SSF50249">
    <property type="entry name" value="Nucleic acid-binding proteins"/>
    <property type="match status" value="1"/>
</dbReference>
<dbReference type="GO" id="GO:0045901">
    <property type="term" value="P:positive regulation of translational elongation"/>
    <property type="evidence" value="ECO:0007669"/>
    <property type="project" value="InterPro"/>
</dbReference>
<dbReference type="GO" id="GO:0003723">
    <property type="term" value="F:RNA binding"/>
    <property type="evidence" value="ECO:0007669"/>
    <property type="project" value="InterPro"/>
</dbReference>
<keyword evidence="5" id="KW-1185">Reference proteome</keyword>
<keyword evidence="4" id="KW-0648">Protein biosynthesis</keyword>
<organism evidence="3">
    <name type="scientific">Petromyces alliaceus</name>
    <name type="common">Aspergillus alliaceus</name>
    <dbReference type="NCBI Taxonomy" id="209559"/>
    <lineage>
        <taxon>Eukaryota</taxon>
        <taxon>Fungi</taxon>
        <taxon>Dikarya</taxon>
        <taxon>Ascomycota</taxon>
        <taxon>Pezizomycotina</taxon>
        <taxon>Eurotiomycetes</taxon>
        <taxon>Eurotiomycetidae</taxon>
        <taxon>Eurotiales</taxon>
        <taxon>Aspergillaceae</taxon>
        <taxon>Aspergillus</taxon>
        <taxon>Aspergillus subgen. Circumdati</taxon>
    </lineage>
</organism>
<accession>A0A5N6G9W2</accession>
<reference evidence="4 5" key="1">
    <citation type="submission" date="2019-04" db="EMBL/GenBank/DDBJ databases">
        <title>Aspergillus burnettii sp. nov., novel species from soil in southeast Queensland.</title>
        <authorList>
            <person name="Gilchrist C.L.M."/>
            <person name="Pitt J.I."/>
            <person name="Lange L."/>
            <person name="Lacey H.J."/>
            <person name="Vuong D."/>
            <person name="Midgley D.J."/>
            <person name="Greenfield P."/>
            <person name="Bradbury M."/>
            <person name="Lacey E."/>
            <person name="Busk P.K."/>
            <person name="Pilgaard B."/>
            <person name="Chooi Y.H."/>
            <person name="Piggott A.M."/>
        </authorList>
    </citation>
    <scope>NUCLEOTIDE SEQUENCE [LARGE SCALE GENOMIC DNA]</scope>
    <source>
        <strain evidence="4 5">FRR 5400</strain>
    </source>
</reference>
<dbReference type="GO" id="GO:0045905">
    <property type="term" value="P:positive regulation of translational termination"/>
    <property type="evidence" value="ECO:0007669"/>
    <property type="project" value="InterPro"/>
</dbReference>
<accession>A0A5N7CJJ6</accession>
<dbReference type="InterPro" id="IPR001884">
    <property type="entry name" value="IF5A-like"/>
</dbReference>
<evidence type="ECO:0000313" key="3">
    <source>
        <dbReference type="EMBL" id="KAE8394381.1"/>
    </source>
</evidence>
<dbReference type="Pfam" id="PF21485">
    <property type="entry name" value="IF5A-like_N"/>
    <property type="match status" value="1"/>
</dbReference>
<dbReference type="AlphaFoldDB" id="A0A5N6G9W2"/>
<evidence type="ECO:0000259" key="2">
    <source>
        <dbReference type="Pfam" id="PF21485"/>
    </source>
</evidence>
<gene>
    <name evidence="4" type="primary">EIF-5A</name>
    <name evidence="3" type="ORF">BDV23DRAFT_147827</name>
    <name evidence="4" type="ORF">ETB97_008190</name>
</gene>
<sequence>MSLSYGSYQFEREDEDRLHALDFYPQTSEQLAYPTPCSSLREGGNVLLQGCPCRINKLSYTTSHRSAVQIVGTNLLTGEMRQDIFPVHESVFVPRVHQEKYIFNSCDRSGRMNLYNDQHGRREDIRVPRGEIGARIRQANEEGRSLMLEITEFCGEAAATRVLGSVNGRAKPVPRLPY</sequence>
<name>A0A5N6G9W2_PETAA</name>
<dbReference type="EMBL" id="ML735224">
    <property type="protein sequence ID" value="KAE8394381.1"/>
    <property type="molecule type" value="Genomic_DNA"/>
</dbReference>
<dbReference type="Pfam" id="PF01287">
    <property type="entry name" value="eIF-5a"/>
    <property type="match status" value="1"/>
</dbReference>
<proteinExistence type="predicted"/>
<feature type="domain" description="Translation initiation factor 5A C-terminal" evidence="1">
    <location>
        <begin position="101"/>
        <end position="161"/>
    </location>
</feature>
<dbReference type="GO" id="GO:0003746">
    <property type="term" value="F:translation elongation factor activity"/>
    <property type="evidence" value="ECO:0007669"/>
    <property type="project" value="InterPro"/>
</dbReference>
<dbReference type="PANTHER" id="PTHR11673">
    <property type="entry name" value="TRANSLATION INITIATION FACTOR 5A FAMILY MEMBER"/>
    <property type="match status" value="1"/>
</dbReference>
<dbReference type="InterPro" id="IPR012340">
    <property type="entry name" value="NA-bd_OB-fold"/>
</dbReference>
<dbReference type="Proteomes" id="UP000326877">
    <property type="component" value="Unassembled WGS sequence"/>
</dbReference>